<comment type="similarity">
    <text evidence="1">Belongs to the intradiol ring-cleavage dioxygenase family.</text>
</comment>
<dbReference type="PROSITE" id="PS51257">
    <property type="entry name" value="PROKAR_LIPOPROTEIN"/>
    <property type="match status" value="1"/>
</dbReference>
<dbReference type="PANTHER" id="PTHR33711:SF10">
    <property type="entry name" value="INTRADIOL RING-CLEAVAGE DIOXYGENASES DOMAIN-CONTAINING PROTEIN"/>
    <property type="match status" value="1"/>
</dbReference>
<keyword evidence="4" id="KW-0732">Signal</keyword>
<evidence type="ECO:0000256" key="4">
    <source>
        <dbReference type="SAM" id="SignalP"/>
    </source>
</evidence>
<evidence type="ECO:0000313" key="7">
    <source>
        <dbReference type="Proteomes" id="UP001201449"/>
    </source>
</evidence>
<dbReference type="Pfam" id="PF00775">
    <property type="entry name" value="Dioxygenase_C"/>
    <property type="match status" value="1"/>
</dbReference>
<protein>
    <submittedName>
        <fullName evidence="6">Intradiol ring-cleavage dioxygenase</fullName>
    </submittedName>
</protein>
<feature type="chain" id="PRO_5046823875" evidence="4">
    <location>
        <begin position="23"/>
        <end position="403"/>
    </location>
</feature>
<dbReference type="SUPFAM" id="SSF49482">
    <property type="entry name" value="Aromatic compound dioxygenase"/>
    <property type="match status" value="1"/>
</dbReference>
<dbReference type="PANTHER" id="PTHR33711">
    <property type="entry name" value="DIOXYGENASE, PUTATIVE (AFU_ORTHOLOGUE AFUA_2G02910)-RELATED"/>
    <property type="match status" value="1"/>
</dbReference>
<reference evidence="6 7" key="1">
    <citation type="submission" date="2022-01" db="EMBL/GenBank/DDBJ databases">
        <title>Mariniradius saccharolyticus sp. nov., isolated from sediment of a river.</title>
        <authorList>
            <person name="Liu H."/>
        </authorList>
    </citation>
    <scope>NUCLEOTIDE SEQUENCE [LARGE SCALE GENOMIC DNA]</scope>
    <source>
        <strain evidence="6 7">RY-2</strain>
    </source>
</reference>
<dbReference type="RefSeq" id="WP_234861409.1">
    <property type="nucleotide sequence ID" value="NZ_JAKEVZ010000007.1"/>
</dbReference>
<evidence type="ECO:0000256" key="3">
    <source>
        <dbReference type="ARBA" id="ARBA00023002"/>
    </source>
</evidence>
<dbReference type="Gene3D" id="2.60.130.10">
    <property type="entry name" value="Aromatic compound dioxygenase"/>
    <property type="match status" value="1"/>
</dbReference>
<feature type="signal peptide" evidence="4">
    <location>
        <begin position="1"/>
        <end position="22"/>
    </location>
</feature>
<evidence type="ECO:0000313" key="6">
    <source>
        <dbReference type="EMBL" id="MCF1751418.1"/>
    </source>
</evidence>
<dbReference type="GO" id="GO:0051213">
    <property type="term" value="F:dioxygenase activity"/>
    <property type="evidence" value="ECO:0007669"/>
    <property type="project" value="UniProtKB-KW"/>
</dbReference>
<gene>
    <name evidence="6" type="ORF">L0U89_10090</name>
</gene>
<organism evidence="6 7">
    <name type="scientific">Mariniradius sediminis</name>
    <dbReference type="NCBI Taxonomy" id="2909237"/>
    <lineage>
        <taxon>Bacteria</taxon>
        <taxon>Pseudomonadati</taxon>
        <taxon>Bacteroidota</taxon>
        <taxon>Cytophagia</taxon>
        <taxon>Cytophagales</taxon>
        <taxon>Cyclobacteriaceae</taxon>
        <taxon>Mariniradius</taxon>
    </lineage>
</organism>
<evidence type="ECO:0000256" key="2">
    <source>
        <dbReference type="ARBA" id="ARBA00022964"/>
    </source>
</evidence>
<evidence type="ECO:0000256" key="1">
    <source>
        <dbReference type="ARBA" id="ARBA00007825"/>
    </source>
</evidence>
<dbReference type="EMBL" id="JAKEVZ010000007">
    <property type="protein sequence ID" value="MCF1751418.1"/>
    <property type="molecule type" value="Genomic_DNA"/>
</dbReference>
<proteinExistence type="inferred from homology"/>
<keyword evidence="2 6" id="KW-0223">Dioxygenase</keyword>
<dbReference type="Proteomes" id="UP001201449">
    <property type="component" value="Unassembled WGS sequence"/>
</dbReference>
<sequence length="403" mass="45347">MRKCIAFLANLFLPFIIIGCQAQQNQHQTSSTQSENPIDIVGGGCDGCELMYIGMPENINAVDTSAGWYEKGQKLLVTGTVFQIDGKTPAANIILYYWHTDKDGYYSPGKGMHPKAKEHGHIRGWVKTDANGHYAIYTLRPAPYPNENLPEHIHLSIREPDVANAYYPDDIVFDDDALLLPALKKNPPENRCGSGIVRVLIDRDLQVAEHDLVLGLNIPNYPKKPAIEIQSGLNIGEDQPSFIPFHAYGPDKGSQACPVCKYGRYHGILYFVGENPNWEDIKKWLRFLEMESIRRQQYLKAYFVYGNPQSFDKKARQTELENLGKELGIQKTALTFVPSFSDAATEAHLNQINPAVSNTFVVYKNRSIVDKFIDLSPTPENFQLLSAVLDKTRGAFFRLEGIH</sequence>
<dbReference type="InterPro" id="IPR015889">
    <property type="entry name" value="Intradiol_dOase_core"/>
</dbReference>
<evidence type="ECO:0000259" key="5">
    <source>
        <dbReference type="Pfam" id="PF00775"/>
    </source>
</evidence>
<accession>A0ABS9BX11</accession>
<keyword evidence="7" id="KW-1185">Reference proteome</keyword>
<comment type="caution">
    <text evidence="6">The sequence shown here is derived from an EMBL/GenBank/DDBJ whole genome shotgun (WGS) entry which is preliminary data.</text>
</comment>
<keyword evidence="3" id="KW-0560">Oxidoreductase</keyword>
<dbReference type="InterPro" id="IPR000627">
    <property type="entry name" value="Intradiol_dOase_C"/>
</dbReference>
<dbReference type="InterPro" id="IPR050770">
    <property type="entry name" value="Intradiol_RC_Dioxygenase"/>
</dbReference>
<feature type="domain" description="Intradiol ring-cleavage dioxygenases" evidence="5">
    <location>
        <begin position="67"/>
        <end position="161"/>
    </location>
</feature>
<name>A0ABS9BX11_9BACT</name>